<organism evidence="2 3">
    <name type="scientific">Synaphobranchus kaupii</name>
    <name type="common">Kaup's arrowtooth eel</name>
    <dbReference type="NCBI Taxonomy" id="118154"/>
    <lineage>
        <taxon>Eukaryota</taxon>
        <taxon>Metazoa</taxon>
        <taxon>Chordata</taxon>
        <taxon>Craniata</taxon>
        <taxon>Vertebrata</taxon>
        <taxon>Euteleostomi</taxon>
        <taxon>Actinopterygii</taxon>
        <taxon>Neopterygii</taxon>
        <taxon>Teleostei</taxon>
        <taxon>Anguilliformes</taxon>
        <taxon>Synaphobranchidae</taxon>
        <taxon>Synaphobranchus</taxon>
    </lineage>
</organism>
<dbReference type="Proteomes" id="UP001152622">
    <property type="component" value="Chromosome 1"/>
</dbReference>
<keyword evidence="3" id="KW-1185">Reference proteome</keyword>
<dbReference type="EMBL" id="JAINUF010000001">
    <property type="protein sequence ID" value="KAJ8380068.1"/>
    <property type="molecule type" value="Genomic_DNA"/>
</dbReference>
<evidence type="ECO:0000313" key="3">
    <source>
        <dbReference type="Proteomes" id="UP001152622"/>
    </source>
</evidence>
<feature type="compositionally biased region" description="Low complexity" evidence="1">
    <location>
        <begin position="56"/>
        <end position="75"/>
    </location>
</feature>
<name>A0A9Q1JBX7_SYNKA</name>
<reference evidence="2" key="1">
    <citation type="journal article" date="2023" name="Science">
        <title>Genome structures resolve the early diversification of teleost fishes.</title>
        <authorList>
            <person name="Parey E."/>
            <person name="Louis A."/>
            <person name="Montfort J."/>
            <person name="Bouchez O."/>
            <person name="Roques C."/>
            <person name="Iampietro C."/>
            <person name="Lluch J."/>
            <person name="Castinel A."/>
            <person name="Donnadieu C."/>
            <person name="Desvignes T."/>
            <person name="Floi Bucao C."/>
            <person name="Jouanno E."/>
            <person name="Wen M."/>
            <person name="Mejri S."/>
            <person name="Dirks R."/>
            <person name="Jansen H."/>
            <person name="Henkel C."/>
            <person name="Chen W.J."/>
            <person name="Zahm M."/>
            <person name="Cabau C."/>
            <person name="Klopp C."/>
            <person name="Thompson A.W."/>
            <person name="Robinson-Rechavi M."/>
            <person name="Braasch I."/>
            <person name="Lecointre G."/>
            <person name="Bobe J."/>
            <person name="Postlethwait J.H."/>
            <person name="Berthelot C."/>
            <person name="Roest Crollius H."/>
            <person name="Guiguen Y."/>
        </authorList>
    </citation>
    <scope>NUCLEOTIDE SEQUENCE</scope>
    <source>
        <strain evidence="2">WJC10195</strain>
    </source>
</reference>
<protein>
    <submittedName>
        <fullName evidence="2">Uncharacterized protein</fullName>
    </submittedName>
</protein>
<proteinExistence type="predicted"/>
<gene>
    <name evidence="2" type="ORF">SKAU_G00008460</name>
</gene>
<dbReference type="AlphaFoldDB" id="A0A9Q1JBX7"/>
<feature type="region of interest" description="Disordered" evidence="1">
    <location>
        <begin position="1"/>
        <end position="81"/>
    </location>
</feature>
<evidence type="ECO:0000313" key="2">
    <source>
        <dbReference type="EMBL" id="KAJ8380068.1"/>
    </source>
</evidence>
<sequence>MDIATGGHGHGTGEPRDLDTEKKKKPRRELPFELERTRPSSPAVRVPISPSGSEDLSSVCSSPTSSPKPKTSGLSQRRSPV</sequence>
<feature type="compositionally biased region" description="Gly residues" evidence="1">
    <location>
        <begin position="1"/>
        <end position="10"/>
    </location>
</feature>
<comment type="caution">
    <text evidence="2">The sequence shown here is derived from an EMBL/GenBank/DDBJ whole genome shotgun (WGS) entry which is preliminary data.</text>
</comment>
<dbReference type="OrthoDB" id="6415022at2759"/>
<feature type="compositionally biased region" description="Basic and acidic residues" evidence="1">
    <location>
        <begin position="11"/>
        <end position="38"/>
    </location>
</feature>
<evidence type="ECO:0000256" key="1">
    <source>
        <dbReference type="SAM" id="MobiDB-lite"/>
    </source>
</evidence>
<accession>A0A9Q1JBX7</accession>